<feature type="compositionally biased region" description="Low complexity" evidence="9">
    <location>
        <begin position="798"/>
        <end position="812"/>
    </location>
</feature>
<dbReference type="PRINTS" id="PR00619">
    <property type="entry name" value="GATAZNFINGER"/>
</dbReference>
<feature type="region of interest" description="Disordered" evidence="9">
    <location>
        <begin position="180"/>
        <end position="205"/>
    </location>
</feature>
<name>A0A5C3EGX9_9BASI</name>
<feature type="compositionally biased region" description="Low complexity" evidence="9">
    <location>
        <begin position="760"/>
        <end position="777"/>
    </location>
</feature>
<evidence type="ECO:0000256" key="6">
    <source>
        <dbReference type="ARBA" id="ARBA00023163"/>
    </source>
</evidence>
<dbReference type="InterPro" id="IPR013860">
    <property type="entry name" value="AreA_GATA"/>
</dbReference>
<dbReference type="GO" id="GO:0045944">
    <property type="term" value="P:positive regulation of transcription by RNA polymerase II"/>
    <property type="evidence" value="ECO:0007669"/>
    <property type="project" value="TreeGrafter"/>
</dbReference>
<keyword evidence="7" id="KW-0539">Nucleus</keyword>
<evidence type="ECO:0000313" key="12">
    <source>
        <dbReference type="EMBL" id="SPO28711.1"/>
    </source>
</evidence>
<sequence>MAPLLLKVKGNKSFSPFSNLHDEDSLLRTWRVCTKVAAHLEQGQRLENLSWRLWYLHDLMVENDDLKSRRDFKKLSKSTGEKLDRDKGRAIGELTAPPFRKTDSGEALRKKAVERQKLRALAVARLQGKFRNGGAGAGAGAGGKQSMKDMQYTFALDPTVNFKQTTVGNKDASKEYAQTQRQNGPVGTTNKFPLNLSPQASNTNDTRNDAMELSADSHIDTTMVDTGATFDQIMASAGLGDMTNASGGYRLEDIEAAERDLLLNHHIDLNAPLDSLLAGLGNMEDVQMDLADFGLPVSDLPNFNAPFDQTLADMSAPRASSSTGPIRQQVGPAKLKQIRRKKTDPQPQKVASELARKKAEELRNIRKLTEQTQRTHIQNSSRPESKEPSPDGSVGSNWSANVTSSNGDAQPDWLNSATSLFGVNQGLSQSLPEGAHLPLSGYGSIANAQNSINSLHIDTSVSTIQAGVMQPPPFGARGTSVSVPTTPLLAPEAGPFQGADRPVDSLSAPSSPTLRPALANIGRSGSSPGPSTSVGASKAAVKRHSTDGSLTGADGLPKPKGRGRRSIAGSIAFTAINPDLNKKPEGLPAGSSTPSVSFASGSGHPTQAQCTNCGATSTPLWRRDPNDLLLCNACGLYLKLHKTPRPKSLKNHHSHSHSGHITPSATPGGASAPGSRAGSPSRPGSPGAEDMMSCFNCGTYTTPLWRKDDAGHTVCNACGLYLKLHNEHRPVTMRADVIKKRSRYDEKRGRASAANSRRTSPQPQSAPSSASAESSEPMVVDKPARAKSNSVTFQLQPSNAAETNAAATSTSAPGSAVLPGSSWPSLGMNNSGVGSGVTVGVGVGETNIAHQLNDAFANAMSRFSTGVPMQQQQQQASASPASAAGSGTTADSTTNTAASSTSGPSQQFGWSPWSQPQAPTSAAAPCSTGTAASSTTCPPIPIPGQQTDIQTLSAAFSAHPALAYAVHQAAEKFPAFFAQNPLGATASVAAAAGIHNPFGAAFAGGNAAGTGGVNNSNTNNARGSGNAAETETQSLDIAGVGTPSNLGQGHDSVMMMDLATPTSTDGDSNDNNNNNNDNSSSSSNRPESNCNNRSNSSVATGNATSLNGRGTISEFATSISQAVNVNGNNNTNGAVGGVDLGEGGTPQAGSWW</sequence>
<feature type="compositionally biased region" description="Basic and acidic residues" evidence="9">
    <location>
        <begin position="735"/>
        <end position="749"/>
    </location>
</feature>
<dbReference type="PANTHER" id="PTHR10071:SF335">
    <property type="entry name" value="IRON-SENSING TRANSCRIPTIONAL REPRESSOR-RELATED"/>
    <property type="match status" value="1"/>
</dbReference>
<dbReference type="OrthoDB" id="515401at2759"/>
<dbReference type="SUPFAM" id="SSF57716">
    <property type="entry name" value="Glucocorticoid receptor-like (DNA-binding domain)"/>
    <property type="match status" value="2"/>
</dbReference>
<feature type="compositionally biased region" description="Low complexity" evidence="9">
    <location>
        <begin position="1069"/>
        <end position="1097"/>
    </location>
</feature>
<dbReference type="SMART" id="SM00401">
    <property type="entry name" value="ZnF_GATA"/>
    <property type="match status" value="2"/>
</dbReference>
<evidence type="ECO:0000313" key="13">
    <source>
        <dbReference type="Proteomes" id="UP000324022"/>
    </source>
</evidence>
<dbReference type="PANTHER" id="PTHR10071">
    <property type="entry name" value="TRANSCRIPTION FACTOR GATA FAMILY MEMBER"/>
    <property type="match status" value="1"/>
</dbReference>
<feature type="domain" description="GATA-type" evidence="10">
    <location>
        <begin position="688"/>
        <end position="741"/>
    </location>
</feature>
<dbReference type="GO" id="GO:0008270">
    <property type="term" value="F:zinc ion binding"/>
    <property type="evidence" value="ECO:0007669"/>
    <property type="project" value="UniProtKB-KW"/>
</dbReference>
<feature type="region of interest" description="Disordered" evidence="9">
    <location>
        <begin position="1058"/>
        <end position="1105"/>
    </location>
</feature>
<dbReference type="Proteomes" id="UP000324022">
    <property type="component" value="Unassembled WGS sequence"/>
</dbReference>
<evidence type="ECO:0000256" key="7">
    <source>
        <dbReference type="ARBA" id="ARBA00023242"/>
    </source>
</evidence>
<feature type="region of interest" description="Disordered" evidence="9">
    <location>
        <begin position="1133"/>
        <end position="1152"/>
    </location>
</feature>
<keyword evidence="4" id="KW-0862">Zinc</keyword>
<feature type="region of interest" description="Disordered" evidence="9">
    <location>
        <begin position="645"/>
        <end position="687"/>
    </location>
</feature>
<evidence type="ECO:0000256" key="8">
    <source>
        <dbReference type="PROSITE-ProRule" id="PRU00094"/>
    </source>
</evidence>
<feature type="region of interest" description="Disordered" evidence="9">
    <location>
        <begin position="735"/>
        <end position="816"/>
    </location>
</feature>
<feature type="compositionally biased region" description="Polar residues" evidence="9">
    <location>
        <begin position="370"/>
        <end position="382"/>
    </location>
</feature>
<evidence type="ECO:0000256" key="1">
    <source>
        <dbReference type="ARBA" id="ARBA00004123"/>
    </source>
</evidence>
<feature type="compositionally biased region" description="Basic residues" evidence="9">
    <location>
        <begin position="645"/>
        <end position="658"/>
    </location>
</feature>
<feature type="compositionally biased region" description="Polar residues" evidence="9">
    <location>
        <begin position="787"/>
        <end position="797"/>
    </location>
</feature>
<keyword evidence="5" id="KW-0805">Transcription regulation</keyword>
<dbReference type="GO" id="GO:0005634">
    <property type="term" value="C:nucleus"/>
    <property type="evidence" value="ECO:0007669"/>
    <property type="project" value="UniProtKB-SubCell"/>
</dbReference>
<dbReference type="InterPro" id="IPR039355">
    <property type="entry name" value="Transcription_factor_GATA"/>
</dbReference>
<evidence type="ECO:0000256" key="5">
    <source>
        <dbReference type="ARBA" id="ARBA00023015"/>
    </source>
</evidence>
<dbReference type="Pfam" id="PF00320">
    <property type="entry name" value="GATA"/>
    <property type="match status" value="2"/>
</dbReference>
<evidence type="ECO:0000259" key="10">
    <source>
        <dbReference type="PROSITE" id="PS50114"/>
    </source>
</evidence>
<feature type="domain" description="GATA-type" evidence="10">
    <location>
        <begin position="609"/>
        <end position="657"/>
    </location>
</feature>
<feature type="compositionally biased region" description="Basic and acidic residues" evidence="9">
    <location>
        <begin position="354"/>
        <end position="369"/>
    </location>
</feature>
<organism evidence="12 13">
    <name type="scientific">Ustilago trichophora</name>
    <dbReference type="NCBI Taxonomy" id="86804"/>
    <lineage>
        <taxon>Eukaryota</taxon>
        <taxon>Fungi</taxon>
        <taxon>Dikarya</taxon>
        <taxon>Basidiomycota</taxon>
        <taxon>Ustilaginomycotina</taxon>
        <taxon>Ustilaginomycetes</taxon>
        <taxon>Ustilaginales</taxon>
        <taxon>Ustilaginaceae</taxon>
        <taxon>Ustilago</taxon>
    </lineage>
</organism>
<gene>
    <name evidence="11" type="ORF">UTRI_04587</name>
    <name evidence="12" type="ORF">UTRI_04589</name>
</gene>
<dbReference type="PROSITE" id="PS50114">
    <property type="entry name" value="GATA_ZN_FINGER_2"/>
    <property type="match status" value="2"/>
</dbReference>
<protein>
    <submittedName>
        <fullName evidence="12">Related to gata transcription factor</fullName>
    </submittedName>
</protein>
<proteinExistence type="predicted"/>
<dbReference type="InterPro" id="IPR000679">
    <property type="entry name" value="Znf_GATA"/>
</dbReference>
<feature type="compositionally biased region" description="Gly residues" evidence="9">
    <location>
        <begin position="1134"/>
        <end position="1146"/>
    </location>
</feature>
<dbReference type="InterPro" id="IPR013088">
    <property type="entry name" value="Znf_NHR/GATA"/>
</dbReference>
<feature type="compositionally biased region" description="Low complexity" evidence="9">
    <location>
        <begin position="522"/>
        <end position="537"/>
    </location>
</feature>
<feature type="region of interest" description="Disordered" evidence="9">
    <location>
        <begin position="865"/>
        <end position="944"/>
    </location>
</feature>
<feature type="region of interest" description="Disordered" evidence="9">
    <location>
        <begin position="315"/>
        <end position="411"/>
    </location>
</feature>
<keyword evidence="6" id="KW-0804">Transcription</keyword>
<feature type="compositionally biased region" description="Polar residues" evidence="9">
    <location>
        <begin position="590"/>
        <end position="609"/>
    </location>
</feature>
<evidence type="ECO:0000313" key="11">
    <source>
        <dbReference type="EMBL" id="SPO28709.1"/>
    </source>
</evidence>
<dbReference type="GO" id="GO:0000978">
    <property type="term" value="F:RNA polymerase II cis-regulatory region sequence-specific DNA binding"/>
    <property type="evidence" value="ECO:0007669"/>
    <property type="project" value="TreeGrafter"/>
</dbReference>
<keyword evidence="2" id="KW-0479">Metal-binding</keyword>
<dbReference type="Gene3D" id="3.30.50.10">
    <property type="entry name" value="Erythroid Transcription Factor GATA-1, subunit A"/>
    <property type="match status" value="2"/>
</dbReference>
<feature type="region of interest" description="Disordered" evidence="9">
    <location>
        <begin position="490"/>
        <end position="564"/>
    </location>
</feature>
<dbReference type="FunFam" id="3.30.50.10:FF:000007">
    <property type="entry name" value="Nitrogen regulatory AreA, N-terminal"/>
    <property type="match status" value="1"/>
</dbReference>
<evidence type="ECO:0000256" key="2">
    <source>
        <dbReference type="ARBA" id="ARBA00022723"/>
    </source>
</evidence>
<keyword evidence="3 8" id="KW-0863">Zinc-finger</keyword>
<evidence type="ECO:0000256" key="4">
    <source>
        <dbReference type="ARBA" id="ARBA00022833"/>
    </source>
</evidence>
<accession>A0A5C3EGX9</accession>
<dbReference type="EMBL" id="OOIN01000024">
    <property type="protein sequence ID" value="SPO28711.1"/>
    <property type="molecule type" value="Genomic_DNA"/>
</dbReference>
<dbReference type="AlphaFoldDB" id="A0A5C3EGX9"/>
<feature type="compositionally biased region" description="Low complexity" evidence="9">
    <location>
        <begin position="659"/>
        <end position="687"/>
    </location>
</feature>
<dbReference type="GO" id="GO:0000981">
    <property type="term" value="F:DNA-binding transcription factor activity, RNA polymerase II-specific"/>
    <property type="evidence" value="ECO:0007669"/>
    <property type="project" value="TreeGrafter"/>
</dbReference>
<feature type="compositionally biased region" description="Low complexity" evidence="9">
    <location>
        <begin position="910"/>
        <end position="937"/>
    </location>
</feature>
<dbReference type="FunFam" id="3.30.50.10:FF:000062">
    <property type="entry name" value="Related to gata transcription factor"/>
    <property type="match status" value="1"/>
</dbReference>
<feature type="region of interest" description="Disordered" evidence="9">
    <location>
        <begin position="578"/>
        <end position="609"/>
    </location>
</feature>
<feature type="compositionally biased region" description="Low complexity" evidence="9">
    <location>
        <begin position="870"/>
        <end position="903"/>
    </location>
</feature>
<evidence type="ECO:0000256" key="3">
    <source>
        <dbReference type="ARBA" id="ARBA00022771"/>
    </source>
</evidence>
<dbReference type="PROSITE" id="PS00344">
    <property type="entry name" value="GATA_ZN_FINGER_1"/>
    <property type="match status" value="1"/>
</dbReference>
<comment type="subcellular location">
    <subcellularLocation>
        <location evidence="1">Nucleus</location>
    </subcellularLocation>
</comment>
<evidence type="ECO:0000256" key="9">
    <source>
        <dbReference type="SAM" id="MobiDB-lite"/>
    </source>
</evidence>
<reference evidence="12 13" key="1">
    <citation type="submission" date="2018-03" db="EMBL/GenBank/DDBJ databases">
        <authorList>
            <person name="Guldener U."/>
        </authorList>
    </citation>
    <scope>NUCLEOTIDE SEQUENCE [LARGE SCALE GENOMIC DNA]</scope>
    <source>
        <strain evidence="12 13">NBRC100155</strain>
    </source>
</reference>
<feature type="compositionally biased region" description="Polar residues" evidence="9">
    <location>
        <begin position="394"/>
        <end position="411"/>
    </location>
</feature>
<dbReference type="GO" id="GO:0000122">
    <property type="term" value="P:negative regulation of transcription by RNA polymerase II"/>
    <property type="evidence" value="ECO:0007669"/>
    <property type="project" value="TreeGrafter"/>
</dbReference>
<dbReference type="EMBL" id="OOIN01000024">
    <property type="protein sequence ID" value="SPO28709.1"/>
    <property type="molecule type" value="Genomic_DNA"/>
</dbReference>
<keyword evidence="13" id="KW-1185">Reference proteome</keyword>
<dbReference type="CDD" id="cd00202">
    <property type="entry name" value="ZnF_GATA"/>
    <property type="match status" value="2"/>
</dbReference>
<dbReference type="Pfam" id="PF08550">
    <property type="entry name" value="GATA_AreA"/>
    <property type="match status" value="1"/>
</dbReference>